<dbReference type="InterPro" id="IPR007354">
    <property type="entry name" value="CruF-like"/>
</dbReference>
<protein>
    <submittedName>
        <fullName evidence="2">Carotenoid biosynthesis protein</fullName>
    </submittedName>
</protein>
<dbReference type="PANTHER" id="PTHR39419:SF1">
    <property type="entry name" value="SLL0814 PROTEIN"/>
    <property type="match status" value="1"/>
</dbReference>
<dbReference type="EMBL" id="JAWLJX010000003">
    <property type="protein sequence ID" value="MDV6262285.1"/>
    <property type="molecule type" value="Genomic_DNA"/>
</dbReference>
<feature type="transmembrane region" description="Helical" evidence="1">
    <location>
        <begin position="132"/>
        <end position="149"/>
    </location>
</feature>
<feature type="transmembrane region" description="Helical" evidence="1">
    <location>
        <begin position="216"/>
        <end position="236"/>
    </location>
</feature>
<keyword evidence="1" id="KW-1133">Transmembrane helix</keyword>
<accession>A0ABU4BDM6</accession>
<name>A0ABU4BDM6_9NOCA</name>
<proteinExistence type="predicted"/>
<sequence length="287" mass="30287">MRVAPVVVAVAAVGCQIVYPLVSGSTRDAVTVAVVALLALASILHAVLHRGAVWATVLVLVTAGTGFASELVGTATGIPFGEYFYAQNRLGPSLFEVPVVVPLAWTAGFYPIWCAVTYVVRRLDTTQVRAAGLRIAAVAVGMVGWDLYLDPQMVTDGQWTWTAGAVGLPGAPSIPLTNYLGWLVVAMLMGAVMESLDRAIGSPRPSDTRLHTSDDAVPIGLFLWTWLGSALAHAVFLDGPELRFSAVYGFLVMGAVGIPLVWIGGRGRVRHPRSRAAVSGLGTDTPR</sequence>
<keyword evidence="1" id="KW-0472">Membrane</keyword>
<reference evidence="2 3" key="1">
    <citation type="submission" date="2023-10" db="EMBL/GenBank/DDBJ databases">
        <title>Development of a sustainable strategy for remediation of hydrocarbon-contaminated territories based on the waste exchange concept.</title>
        <authorList>
            <person name="Krivoruchko A."/>
        </authorList>
    </citation>
    <scope>NUCLEOTIDE SEQUENCE [LARGE SCALE GENOMIC DNA]</scope>
    <source>
        <strain evidence="2 3">IEGM 1323</strain>
    </source>
</reference>
<keyword evidence="1" id="KW-0812">Transmembrane</keyword>
<keyword evidence="3" id="KW-1185">Reference proteome</keyword>
<feature type="transmembrane region" description="Helical" evidence="1">
    <location>
        <begin position="242"/>
        <end position="265"/>
    </location>
</feature>
<dbReference type="Proteomes" id="UP001185755">
    <property type="component" value="Unassembled WGS sequence"/>
</dbReference>
<feature type="transmembrane region" description="Helical" evidence="1">
    <location>
        <begin position="100"/>
        <end position="120"/>
    </location>
</feature>
<dbReference type="Pfam" id="PF04240">
    <property type="entry name" value="Caroten_synth"/>
    <property type="match status" value="1"/>
</dbReference>
<comment type="caution">
    <text evidence="2">The sequence shown here is derived from an EMBL/GenBank/DDBJ whole genome shotgun (WGS) entry which is preliminary data.</text>
</comment>
<dbReference type="PROSITE" id="PS51257">
    <property type="entry name" value="PROKAR_LIPOPROTEIN"/>
    <property type="match status" value="1"/>
</dbReference>
<organism evidence="2 3">
    <name type="scientific">Rhodococcoides yunnanense</name>
    <dbReference type="NCBI Taxonomy" id="278209"/>
    <lineage>
        <taxon>Bacteria</taxon>
        <taxon>Bacillati</taxon>
        <taxon>Actinomycetota</taxon>
        <taxon>Actinomycetes</taxon>
        <taxon>Mycobacteriales</taxon>
        <taxon>Nocardiaceae</taxon>
        <taxon>Rhodococcoides</taxon>
    </lineage>
</organism>
<evidence type="ECO:0000313" key="2">
    <source>
        <dbReference type="EMBL" id="MDV6262285.1"/>
    </source>
</evidence>
<feature type="transmembrane region" description="Helical" evidence="1">
    <location>
        <begin position="55"/>
        <end position="80"/>
    </location>
</feature>
<gene>
    <name evidence="2" type="ORF">R3P96_13140</name>
</gene>
<evidence type="ECO:0000256" key="1">
    <source>
        <dbReference type="SAM" id="Phobius"/>
    </source>
</evidence>
<feature type="transmembrane region" description="Helical" evidence="1">
    <location>
        <begin position="30"/>
        <end position="48"/>
    </location>
</feature>
<feature type="transmembrane region" description="Helical" evidence="1">
    <location>
        <begin position="179"/>
        <end position="196"/>
    </location>
</feature>
<evidence type="ECO:0000313" key="3">
    <source>
        <dbReference type="Proteomes" id="UP001185755"/>
    </source>
</evidence>
<dbReference type="RefSeq" id="WP_317564700.1">
    <property type="nucleotide sequence ID" value="NZ_JAWLJX010000003.1"/>
</dbReference>
<dbReference type="PANTHER" id="PTHR39419">
    <property type="entry name" value="SLL0814 PROTEIN"/>
    <property type="match status" value="1"/>
</dbReference>